<organism evidence="2 3">
    <name type="scientific">Podila minutissima</name>
    <dbReference type="NCBI Taxonomy" id="64525"/>
    <lineage>
        <taxon>Eukaryota</taxon>
        <taxon>Fungi</taxon>
        <taxon>Fungi incertae sedis</taxon>
        <taxon>Mucoromycota</taxon>
        <taxon>Mortierellomycotina</taxon>
        <taxon>Mortierellomycetes</taxon>
        <taxon>Mortierellales</taxon>
        <taxon>Mortierellaceae</taxon>
        <taxon>Podila</taxon>
    </lineage>
</organism>
<dbReference type="EMBL" id="JAAAUY010000067">
    <property type="protein sequence ID" value="KAF9336231.1"/>
    <property type="molecule type" value="Genomic_DNA"/>
</dbReference>
<sequence>MRHTFQISLLNDLGTRRRYLFGTSSAAEKDDWARVLAECLSEAKGQNAVRLNEHTGLEQSIGLQILKELLLGVEGSDQEVPPEAEIILPPLGLGIPMEGPSGPNISGANSSPTLTGVSMEWVVNNPSIHKEAWMCKMPKAGSAIQDRHGWELVKLVEQNSLMALMLGFMGALGRDRLRRDAVRKQEEEARVVGSEEVYDDDGDYVYDEDYDSEAEEYEEFETEHYVLETYPNGRSLSLPILEVTAPAPQGRTLEQDLNTDALKDPAFQEQLEEHRHSSEGLPKALSSSVLLEDTEDGIVVPVSGRVEVRKVQGKEIWWAQ</sequence>
<reference evidence="2" key="1">
    <citation type="journal article" date="2020" name="Fungal Divers.">
        <title>Resolving the Mortierellaceae phylogeny through synthesis of multi-gene phylogenetics and phylogenomics.</title>
        <authorList>
            <person name="Vandepol N."/>
            <person name="Liber J."/>
            <person name="Desiro A."/>
            <person name="Na H."/>
            <person name="Kennedy M."/>
            <person name="Barry K."/>
            <person name="Grigoriev I.V."/>
            <person name="Miller A.N."/>
            <person name="O'Donnell K."/>
            <person name="Stajich J.E."/>
            <person name="Bonito G."/>
        </authorList>
    </citation>
    <scope>NUCLEOTIDE SEQUENCE</scope>
    <source>
        <strain evidence="2">NVP1</strain>
    </source>
</reference>
<protein>
    <recommendedName>
        <fullName evidence="1">PH domain-containing protein</fullName>
    </recommendedName>
</protein>
<dbReference type="Proteomes" id="UP000696485">
    <property type="component" value="Unassembled WGS sequence"/>
</dbReference>
<dbReference type="InterPro" id="IPR001849">
    <property type="entry name" value="PH_domain"/>
</dbReference>
<evidence type="ECO:0000313" key="2">
    <source>
        <dbReference type="EMBL" id="KAF9336231.1"/>
    </source>
</evidence>
<comment type="caution">
    <text evidence="2">The sequence shown here is derived from an EMBL/GenBank/DDBJ whole genome shotgun (WGS) entry which is preliminary data.</text>
</comment>
<proteinExistence type="predicted"/>
<evidence type="ECO:0000259" key="1">
    <source>
        <dbReference type="PROSITE" id="PS50003"/>
    </source>
</evidence>
<accession>A0A9P5SVE0</accession>
<dbReference type="AlphaFoldDB" id="A0A9P5SVE0"/>
<feature type="domain" description="PH" evidence="1">
    <location>
        <begin position="1"/>
        <end position="41"/>
    </location>
</feature>
<name>A0A9P5SVE0_9FUNG</name>
<evidence type="ECO:0000313" key="3">
    <source>
        <dbReference type="Proteomes" id="UP000696485"/>
    </source>
</evidence>
<gene>
    <name evidence="2" type="ORF">BG006_009289</name>
</gene>
<keyword evidence="3" id="KW-1185">Reference proteome</keyword>
<dbReference type="PROSITE" id="PS50003">
    <property type="entry name" value="PH_DOMAIN"/>
    <property type="match status" value="1"/>
</dbReference>